<dbReference type="Proteomes" id="UP000238479">
    <property type="component" value="Chromosome 5"/>
</dbReference>
<proteinExistence type="predicted"/>
<sequence>MASADIEFRCFVGGIACATDNDALERRSSNRRSIINDRETGFVTFSNIKGSSLGGGGYGGHREGGGGGGGGLREVRGGDTAVVVVAMETVVEVVAGTVNLEIMTKR</sequence>
<name>A0A2P6QD37_ROSCH</name>
<organism evidence="1 2">
    <name type="scientific">Rosa chinensis</name>
    <name type="common">China rose</name>
    <dbReference type="NCBI Taxonomy" id="74649"/>
    <lineage>
        <taxon>Eukaryota</taxon>
        <taxon>Viridiplantae</taxon>
        <taxon>Streptophyta</taxon>
        <taxon>Embryophyta</taxon>
        <taxon>Tracheophyta</taxon>
        <taxon>Spermatophyta</taxon>
        <taxon>Magnoliopsida</taxon>
        <taxon>eudicotyledons</taxon>
        <taxon>Gunneridae</taxon>
        <taxon>Pentapetalae</taxon>
        <taxon>rosids</taxon>
        <taxon>fabids</taxon>
        <taxon>Rosales</taxon>
        <taxon>Rosaceae</taxon>
        <taxon>Rosoideae</taxon>
        <taxon>Rosoideae incertae sedis</taxon>
        <taxon>Rosa</taxon>
    </lineage>
</organism>
<reference evidence="1 2" key="1">
    <citation type="journal article" date="2018" name="Nat. Genet.">
        <title>The Rosa genome provides new insights in the design of modern roses.</title>
        <authorList>
            <person name="Bendahmane M."/>
        </authorList>
    </citation>
    <scope>NUCLEOTIDE SEQUENCE [LARGE SCALE GENOMIC DNA]</scope>
    <source>
        <strain evidence="2">cv. Old Blush</strain>
    </source>
</reference>
<keyword evidence="2" id="KW-1185">Reference proteome</keyword>
<dbReference type="STRING" id="74649.A0A2P6QD37"/>
<dbReference type="Gramene" id="PRQ32074">
    <property type="protein sequence ID" value="PRQ32074"/>
    <property type="gene ID" value="RchiOBHm_Chr5g0042331"/>
</dbReference>
<gene>
    <name evidence="1" type="ORF">RchiOBHm_Chr5g0042331</name>
</gene>
<dbReference type="EMBL" id="PDCK01000043">
    <property type="protein sequence ID" value="PRQ32074.1"/>
    <property type="molecule type" value="Genomic_DNA"/>
</dbReference>
<accession>A0A2P6QD37</accession>
<evidence type="ECO:0000313" key="2">
    <source>
        <dbReference type="Proteomes" id="UP000238479"/>
    </source>
</evidence>
<comment type="caution">
    <text evidence="1">The sequence shown here is derived from an EMBL/GenBank/DDBJ whole genome shotgun (WGS) entry which is preliminary data.</text>
</comment>
<dbReference type="AlphaFoldDB" id="A0A2P6QD37"/>
<evidence type="ECO:0000313" key="1">
    <source>
        <dbReference type="EMBL" id="PRQ32074.1"/>
    </source>
</evidence>
<protein>
    <submittedName>
        <fullName evidence="1">Uncharacterized protein</fullName>
    </submittedName>
</protein>